<evidence type="ECO:0000313" key="3">
    <source>
        <dbReference type="EMBL" id="SCY79105.1"/>
    </source>
</evidence>
<dbReference type="RefSeq" id="WP_045098559.1">
    <property type="nucleotide sequence ID" value="NZ_CP020614.1"/>
</dbReference>
<name>A0A098GC79_LEGMI</name>
<evidence type="ECO:0000313" key="5">
    <source>
        <dbReference type="Proteomes" id="UP000182998"/>
    </source>
</evidence>
<organism evidence="2 4">
    <name type="scientific">Legionella micdadei</name>
    <name type="common">Tatlockia micdadei</name>
    <dbReference type="NCBI Taxonomy" id="451"/>
    <lineage>
        <taxon>Bacteria</taxon>
        <taxon>Pseudomonadati</taxon>
        <taxon>Pseudomonadota</taxon>
        <taxon>Gammaproteobacteria</taxon>
        <taxon>Legionellales</taxon>
        <taxon>Legionellaceae</taxon>
        <taxon>Legionella</taxon>
    </lineage>
</organism>
<evidence type="ECO:0000313" key="2">
    <source>
        <dbReference type="EMBL" id="CEG60094.1"/>
    </source>
</evidence>
<dbReference type="AlphaFoldDB" id="A0A098GC79"/>
<evidence type="ECO:0000313" key="4">
    <source>
        <dbReference type="Proteomes" id="UP000032414"/>
    </source>
</evidence>
<gene>
    <name evidence="2" type="ORF">LMI_0771</name>
    <name evidence="3" type="ORF">SAMN02982997_02926</name>
</gene>
<dbReference type="PATRIC" id="fig|451.8.peg.493"/>
<dbReference type="EMBL" id="FMVN01000020">
    <property type="protein sequence ID" value="SCY79105.1"/>
    <property type="molecule type" value="Genomic_DNA"/>
</dbReference>
<protein>
    <submittedName>
        <fullName evidence="2">Uncharacterized protein</fullName>
    </submittedName>
</protein>
<dbReference type="HOGENOM" id="CLU_085333_0_0_6"/>
<feature type="compositionally biased region" description="Polar residues" evidence="1">
    <location>
        <begin position="112"/>
        <end position="134"/>
    </location>
</feature>
<accession>A0A098GC79</accession>
<proteinExistence type="predicted"/>
<dbReference type="KEGG" id="tmc:LMI_0771"/>
<sequence>MGFLFVNTDELSALMGLPYIQQSAYLLGIRPYMDRNTFLVGVKRKISYQQLAEALYVEPHQGFEYSGSPSRPQLRRIIYALERAGLVEIKSIGKQLILKCLLANSDLSAQNKPITNPTHQPDTNQNDKNNIKSSSYDEKYQKPNTAQNKKPDTPHNSKDLFIFLQQQFEKFWSLYPLKQDRTKAWREFACLKPDAQLVEQILTALQAQINNREEMEFIGEWLPNWKYPATWLSRKCWNDELLTLKTQEEQQNEANQARSRKKSATDIITESCKDATFDFDFDEPSAPGSNVLSFDNARVR</sequence>
<dbReference type="Proteomes" id="UP000182998">
    <property type="component" value="Unassembled WGS sequence"/>
</dbReference>
<dbReference type="OrthoDB" id="6174582at2"/>
<evidence type="ECO:0000256" key="1">
    <source>
        <dbReference type="SAM" id="MobiDB-lite"/>
    </source>
</evidence>
<dbReference type="Proteomes" id="UP000032414">
    <property type="component" value="Chromosome I"/>
</dbReference>
<dbReference type="STRING" id="451.B6N58_11565"/>
<feature type="region of interest" description="Disordered" evidence="1">
    <location>
        <begin position="112"/>
        <end position="156"/>
    </location>
</feature>
<feature type="region of interest" description="Disordered" evidence="1">
    <location>
        <begin position="280"/>
        <end position="300"/>
    </location>
</feature>
<dbReference type="EMBL" id="LN614830">
    <property type="protein sequence ID" value="CEG60094.1"/>
    <property type="molecule type" value="Genomic_DNA"/>
</dbReference>
<reference evidence="3 5" key="3">
    <citation type="submission" date="2016-10" db="EMBL/GenBank/DDBJ databases">
        <authorList>
            <person name="Varghese N."/>
            <person name="Submissions S."/>
        </authorList>
    </citation>
    <scope>NUCLEOTIDE SEQUENCE [LARGE SCALE GENOMIC DNA]</scope>
    <source>
        <strain evidence="3 5">ATCC 33218</strain>
    </source>
</reference>
<keyword evidence="5" id="KW-1185">Reference proteome</keyword>
<reference evidence="4" key="2">
    <citation type="submission" date="2014-09" db="EMBL/GenBank/DDBJ databases">
        <authorList>
            <person name="Gomez-Valero L."/>
        </authorList>
    </citation>
    <scope>NUCLEOTIDE SEQUENCE [LARGE SCALE GENOMIC DNA]</scope>
    <source>
        <strain evidence="4">ATCC33218</strain>
    </source>
</reference>
<reference evidence="2" key="1">
    <citation type="submission" date="2014-09" db="EMBL/GenBank/DDBJ databases">
        <authorList>
            <person name="GOMEZ-VALERO Laura"/>
        </authorList>
    </citation>
    <scope>NUCLEOTIDE SEQUENCE</scope>
    <source>
        <strain evidence="2">ATCC33218</strain>
    </source>
</reference>